<accession>A0ABP2BDM9</accession>
<gene>
    <name evidence="1" type="ORF">AGR13a_Cc170048</name>
</gene>
<proteinExistence type="predicted"/>
<organism evidence="1 2">
    <name type="scientific">Agrobacterium genomosp. 13 str. CFBP 6927</name>
    <dbReference type="NCBI Taxonomy" id="1183428"/>
    <lineage>
        <taxon>Bacteria</taxon>
        <taxon>Pseudomonadati</taxon>
        <taxon>Pseudomonadota</taxon>
        <taxon>Alphaproteobacteria</taxon>
        <taxon>Hyphomicrobiales</taxon>
        <taxon>Rhizobiaceae</taxon>
        <taxon>Rhizobium/Agrobacterium group</taxon>
        <taxon>Agrobacterium</taxon>
        <taxon>Agrobacterium tumefaciens complex</taxon>
    </lineage>
</organism>
<comment type="caution">
    <text evidence="1">The sequence shown here is derived from an EMBL/GenBank/DDBJ whole genome shotgun (WGS) entry which is preliminary data.</text>
</comment>
<name>A0ABP2BDM9_9HYPH</name>
<protein>
    <recommendedName>
        <fullName evidence="3">Secreted protein</fullName>
    </recommendedName>
</protein>
<evidence type="ECO:0008006" key="3">
    <source>
        <dbReference type="Google" id="ProtNLM"/>
    </source>
</evidence>
<evidence type="ECO:0000313" key="1">
    <source>
        <dbReference type="EMBL" id="CUX11811.1"/>
    </source>
</evidence>
<reference evidence="1 2" key="1">
    <citation type="submission" date="2016-01" db="EMBL/GenBank/DDBJ databases">
        <authorList>
            <person name="Regsiter A."/>
            <person name="william w."/>
        </authorList>
    </citation>
    <scope>NUCLEOTIDE SEQUENCE [LARGE SCALE GENOMIC DNA]</scope>
    <source>
        <strain evidence="1 2">CFBP 6927</strain>
    </source>
</reference>
<evidence type="ECO:0000313" key="2">
    <source>
        <dbReference type="Proteomes" id="UP000191812"/>
    </source>
</evidence>
<dbReference type="Proteomes" id="UP000191812">
    <property type="component" value="Unassembled WGS sequence"/>
</dbReference>
<keyword evidence="2" id="KW-1185">Reference proteome</keyword>
<sequence>MRQMKSYTGLLRIFTFSLAIGIVVISGIPGIAPASPAQAQSEYYPTQQDFVGKWKLSGATTRPPRDMKTEPTPEQEADATLFQETVTTFYTAFDYLEITADGRYNFHQAGDPSASCVWCGTWSFDRSSLWLKLDTAPRLDIYAKDGDMQMTYTAEPDGKSKYTWLVFGWTKME</sequence>
<dbReference type="EMBL" id="FBWH01000009">
    <property type="protein sequence ID" value="CUX11811.1"/>
    <property type="molecule type" value="Genomic_DNA"/>
</dbReference>